<keyword evidence="8" id="KW-1185">Reference proteome</keyword>
<accession>A0A7J7JTN1</accession>
<feature type="transmembrane region" description="Helical" evidence="6">
    <location>
        <begin position="20"/>
        <end position="38"/>
    </location>
</feature>
<comment type="subcellular location">
    <subcellularLocation>
        <location evidence="1">Membrane</location>
        <topology evidence="1">Multi-pass membrane protein</topology>
    </subcellularLocation>
</comment>
<dbReference type="Proteomes" id="UP000593567">
    <property type="component" value="Unassembled WGS sequence"/>
</dbReference>
<dbReference type="AlphaFoldDB" id="A0A7J7JTN1"/>
<keyword evidence="4 6" id="KW-0472">Membrane</keyword>
<dbReference type="EMBL" id="VXIV02001791">
    <property type="protein sequence ID" value="KAF6029732.1"/>
    <property type="molecule type" value="Genomic_DNA"/>
</dbReference>
<comment type="similarity">
    <text evidence="5">Belongs to the TMEM179 family.</text>
</comment>
<evidence type="ECO:0000256" key="3">
    <source>
        <dbReference type="ARBA" id="ARBA00022989"/>
    </source>
</evidence>
<reference evidence="7" key="1">
    <citation type="submission" date="2020-06" db="EMBL/GenBank/DDBJ databases">
        <title>Draft genome of Bugula neritina, a colonial animal packing powerful symbionts and potential medicines.</title>
        <authorList>
            <person name="Rayko M."/>
        </authorList>
    </citation>
    <scope>NUCLEOTIDE SEQUENCE [LARGE SCALE GENOMIC DNA]</scope>
    <source>
        <strain evidence="7">Kwan_BN1</strain>
    </source>
</reference>
<evidence type="ECO:0000313" key="7">
    <source>
        <dbReference type="EMBL" id="KAF6029732.1"/>
    </source>
</evidence>
<proteinExistence type="inferred from homology"/>
<keyword evidence="2 6" id="KW-0812">Transmembrane</keyword>
<gene>
    <name evidence="7" type="ORF">EB796_011963</name>
</gene>
<name>A0A7J7JTN1_BUGNE</name>
<evidence type="ECO:0000256" key="6">
    <source>
        <dbReference type="SAM" id="Phobius"/>
    </source>
</evidence>
<evidence type="ECO:0000256" key="5">
    <source>
        <dbReference type="ARBA" id="ARBA00093776"/>
    </source>
</evidence>
<evidence type="ECO:0000256" key="1">
    <source>
        <dbReference type="ARBA" id="ARBA00004141"/>
    </source>
</evidence>
<dbReference type="InterPro" id="IPR059010">
    <property type="entry name" value="TMEM179-179B"/>
</dbReference>
<evidence type="ECO:0000256" key="4">
    <source>
        <dbReference type="ARBA" id="ARBA00023136"/>
    </source>
</evidence>
<protein>
    <submittedName>
        <fullName evidence="7">Uncharacterized protein</fullName>
    </submittedName>
</protein>
<sequence length="105" mass="11803">MAGIGRPADLDKLLLSKTLIYISLVILQVCSIVSISTAKINLSGKCVLFAECSNESNKTEVDIEEDPRHCDFVLYTCVVELIFLTILTPYHLFIFYKSRWDADAV</sequence>
<keyword evidence="3 6" id="KW-1133">Transmembrane helix</keyword>
<evidence type="ECO:0000256" key="2">
    <source>
        <dbReference type="ARBA" id="ARBA00022692"/>
    </source>
</evidence>
<organism evidence="7 8">
    <name type="scientific">Bugula neritina</name>
    <name type="common">Brown bryozoan</name>
    <name type="synonym">Sertularia neritina</name>
    <dbReference type="NCBI Taxonomy" id="10212"/>
    <lineage>
        <taxon>Eukaryota</taxon>
        <taxon>Metazoa</taxon>
        <taxon>Spiralia</taxon>
        <taxon>Lophotrochozoa</taxon>
        <taxon>Bryozoa</taxon>
        <taxon>Gymnolaemata</taxon>
        <taxon>Cheilostomatida</taxon>
        <taxon>Flustrina</taxon>
        <taxon>Buguloidea</taxon>
        <taxon>Bugulidae</taxon>
        <taxon>Bugula</taxon>
    </lineage>
</organism>
<evidence type="ECO:0000313" key="8">
    <source>
        <dbReference type="Proteomes" id="UP000593567"/>
    </source>
</evidence>
<comment type="caution">
    <text evidence="7">The sequence shown here is derived from an EMBL/GenBank/DDBJ whole genome shotgun (WGS) entry which is preliminary data.</text>
</comment>
<dbReference type="Pfam" id="PF26158">
    <property type="entry name" value="Claudin_TMEM179-179B"/>
    <property type="match status" value="1"/>
</dbReference>
<feature type="transmembrane region" description="Helical" evidence="6">
    <location>
        <begin position="72"/>
        <end position="96"/>
    </location>
</feature>